<dbReference type="GO" id="GO:0005886">
    <property type="term" value="C:plasma membrane"/>
    <property type="evidence" value="ECO:0007669"/>
    <property type="project" value="TreeGrafter"/>
</dbReference>
<feature type="binding site" evidence="8">
    <location>
        <position position="171"/>
    </location>
    <ligand>
        <name>ATP</name>
        <dbReference type="ChEBI" id="CHEBI:30616"/>
    </ligand>
</feature>
<feature type="region of interest" description="Domain I, interacts with DnaA modulators" evidence="8">
    <location>
        <begin position="1"/>
        <end position="106"/>
    </location>
</feature>
<accession>A0A6A7WEC3</accession>
<dbReference type="PANTHER" id="PTHR30050">
    <property type="entry name" value="CHROMOSOMAL REPLICATION INITIATOR PROTEIN DNAA"/>
    <property type="match status" value="1"/>
</dbReference>
<comment type="domain">
    <text evidence="8">Domain I is involved in oligomerization and binding regulators, domain II is flexibile and of varying length in different bacteria, domain III forms the AAA+ region, while domain IV binds dsDNA.</text>
</comment>
<dbReference type="GO" id="GO:0006270">
    <property type="term" value="P:DNA replication initiation"/>
    <property type="evidence" value="ECO:0007669"/>
    <property type="project" value="UniProtKB-UniRule"/>
</dbReference>
<dbReference type="Pfam" id="PF00308">
    <property type="entry name" value="Bac_DnaA"/>
    <property type="match status" value="1"/>
</dbReference>
<dbReference type="SUPFAM" id="SSF52540">
    <property type="entry name" value="P-loop containing nucleoside triphosphate hydrolases"/>
    <property type="match status" value="1"/>
</dbReference>
<dbReference type="GO" id="GO:0005737">
    <property type="term" value="C:cytoplasm"/>
    <property type="evidence" value="ECO:0007669"/>
    <property type="project" value="UniProtKB-SubCell"/>
</dbReference>
<evidence type="ECO:0000259" key="12">
    <source>
        <dbReference type="SMART" id="SM00382"/>
    </source>
</evidence>
<gene>
    <name evidence="8 14" type="primary">dnaA</name>
    <name evidence="14" type="ORF">F7D20_12835</name>
</gene>
<keyword evidence="2 8" id="KW-0963">Cytoplasm</keyword>
<feature type="domain" description="Chromosomal replication initiator DnaA C-terminal" evidence="13">
    <location>
        <begin position="371"/>
        <end position="440"/>
    </location>
</feature>
<feature type="binding site" evidence="8">
    <location>
        <position position="173"/>
    </location>
    <ligand>
        <name>ATP</name>
        <dbReference type="ChEBI" id="CHEBI:30616"/>
    </ligand>
</feature>
<comment type="subcellular location">
    <subcellularLocation>
        <location evidence="8">Cytoplasm</location>
    </subcellularLocation>
</comment>
<evidence type="ECO:0000313" key="15">
    <source>
        <dbReference type="Proteomes" id="UP000384372"/>
    </source>
</evidence>
<reference evidence="14 15" key="1">
    <citation type="submission" date="2019-09" db="EMBL/GenBank/DDBJ databases">
        <title>Distinct polysaccharide growth profiles of human intestinal Prevotella copri isolates.</title>
        <authorList>
            <person name="Fehlner-Peach H."/>
            <person name="Magnabosco C."/>
            <person name="Raghavan V."/>
            <person name="Scher J.U."/>
            <person name="Tett A."/>
            <person name="Cox L.M."/>
            <person name="Gottsegen C."/>
            <person name="Watters A."/>
            <person name="Wiltshire- Gordon J.D."/>
            <person name="Segata N."/>
            <person name="Bonneau R."/>
            <person name="Littman D.R."/>
        </authorList>
    </citation>
    <scope>NUCLEOTIDE SEQUENCE [LARGE SCALE GENOMIC DNA]</scope>
    <source>
        <strain evidence="15">iAQ1173</strain>
    </source>
</reference>
<dbReference type="SMART" id="SM00760">
    <property type="entry name" value="Bac_DnaA_C"/>
    <property type="match status" value="1"/>
</dbReference>
<keyword evidence="15" id="KW-1185">Reference proteome</keyword>
<dbReference type="Gene3D" id="3.30.300.180">
    <property type="match status" value="1"/>
</dbReference>
<dbReference type="CDD" id="cd00009">
    <property type="entry name" value="AAA"/>
    <property type="match status" value="1"/>
</dbReference>
<dbReference type="Gene3D" id="1.10.8.60">
    <property type="match status" value="1"/>
</dbReference>
<feature type="binding site" evidence="8">
    <location>
        <position position="174"/>
    </location>
    <ligand>
        <name>ATP</name>
        <dbReference type="ChEBI" id="CHEBI:30616"/>
    </ligand>
</feature>
<evidence type="ECO:0000256" key="1">
    <source>
        <dbReference type="ARBA" id="ARBA00006583"/>
    </source>
</evidence>
<comment type="caution">
    <text evidence="14">The sequence shown here is derived from an EMBL/GenBank/DDBJ whole genome shotgun (WGS) entry which is preliminary data.</text>
</comment>
<evidence type="ECO:0000256" key="2">
    <source>
        <dbReference type="ARBA" id="ARBA00022490"/>
    </source>
</evidence>
<evidence type="ECO:0000256" key="3">
    <source>
        <dbReference type="ARBA" id="ARBA00022705"/>
    </source>
</evidence>
<evidence type="ECO:0000259" key="13">
    <source>
        <dbReference type="SMART" id="SM00760"/>
    </source>
</evidence>
<dbReference type="InterPro" id="IPR038454">
    <property type="entry name" value="DnaA_N_sf"/>
</dbReference>
<dbReference type="GO" id="GO:0008289">
    <property type="term" value="F:lipid binding"/>
    <property type="evidence" value="ECO:0007669"/>
    <property type="project" value="UniProtKB-KW"/>
</dbReference>
<evidence type="ECO:0000256" key="8">
    <source>
        <dbReference type="HAMAP-Rule" id="MF_00377"/>
    </source>
</evidence>
<dbReference type="InterPro" id="IPR020591">
    <property type="entry name" value="Chromosome_initiator_DnaA-like"/>
</dbReference>
<evidence type="ECO:0000256" key="7">
    <source>
        <dbReference type="ARBA" id="ARBA00023125"/>
    </source>
</evidence>
<evidence type="ECO:0000256" key="9">
    <source>
        <dbReference type="NCBIfam" id="TIGR00362"/>
    </source>
</evidence>
<dbReference type="PROSITE" id="PS01008">
    <property type="entry name" value="DNAA"/>
    <property type="match status" value="1"/>
</dbReference>
<keyword evidence="7 8" id="KW-0238">DNA-binding</keyword>
<dbReference type="SUPFAM" id="SSF48295">
    <property type="entry name" value="TrpR-like"/>
    <property type="match status" value="1"/>
</dbReference>
<dbReference type="AlphaFoldDB" id="A0A6A7WEC3"/>
<name>A0A6A7WEC3_9BACT</name>
<dbReference type="Pfam" id="PF08299">
    <property type="entry name" value="Bac_DnaA_C"/>
    <property type="match status" value="1"/>
</dbReference>
<feature type="domain" description="AAA+ ATPase" evidence="12">
    <location>
        <begin position="160"/>
        <end position="292"/>
    </location>
</feature>
<dbReference type="InterPro" id="IPR013317">
    <property type="entry name" value="DnaA_dom"/>
</dbReference>
<dbReference type="HAMAP" id="MF_00377">
    <property type="entry name" value="DnaA_bact"/>
    <property type="match status" value="1"/>
</dbReference>
<comment type="subunit">
    <text evidence="8">Oligomerizes as a right-handed, spiral filament on DNA at oriC.</text>
</comment>
<sequence length="467" mass="53236">MLASPKPLWDNCLAVIRDAVKPDQYKTWFEPIVFESYKPATKTLLLRVPSTFFYEYLEANYVDLLSKVLQRNFGEGVRLTYRVVADLEHKKTIVLEADPNDVDVAEQRRIQAEQPKVQQPEDIDTQLDPKLTFNNYVEGASNKLPRSVGYSIAEHPNTTQFNPMFIYGPSGSGKTHLVNAIGVLTKKTYPKKRVLYVSARLFQNQYIEAVLHNSTNDFINFYQTIDMLIVDDIQEWAGKTKTLNTFFHIFNSLFRNGKRIILASDRPPVELKDMPDRLLTRFSCGLVAELEKPNVQLCVDILVSKIRRDGLQIPADVVAFISQTCNGSVRDLEGAINGLLAYSIVYNSNIDIRLAERVIKRAVKIDDHPLTMDDIIDKVCHHFNVTPTAIHSKSRKREFVVARQVTMFLAAKHTKMPASRIGKLVGNRDHSTVIHSCTKVEQRLKLDADFRDELTSIENSLKLKNNE</sequence>
<dbReference type="PRINTS" id="PR00051">
    <property type="entry name" value="DNAA"/>
</dbReference>
<dbReference type="Gene3D" id="3.40.50.300">
    <property type="entry name" value="P-loop containing nucleotide triphosphate hydrolases"/>
    <property type="match status" value="1"/>
</dbReference>
<keyword evidence="3 8" id="KW-0235">DNA replication</keyword>
<dbReference type="OrthoDB" id="9807019at2"/>
<evidence type="ECO:0000256" key="11">
    <source>
        <dbReference type="RuleBase" id="RU004227"/>
    </source>
</evidence>
<evidence type="ECO:0000313" key="14">
    <source>
        <dbReference type="EMBL" id="MQP12820.1"/>
    </source>
</evidence>
<keyword evidence="6 8" id="KW-0446">Lipid-binding</keyword>
<evidence type="ECO:0000256" key="5">
    <source>
        <dbReference type="ARBA" id="ARBA00022840"/>
    </source>
</evidence>
<evidence type="ECO:0000256" key="4">
    <source>
        <dbReference type="ARBA" id="ARBA00022741"/>
    </source>
</evidence>
<dbReference type="Gene3D" id="1.10.1750.10">
    <property type="match status" value="1"/>
</dbReference>
<dbReference type="GO" id="GO:0005524">
    <property type="term" value="F:ATP binding"/>
    <property type="evidence" value="ECO:0007669"/>
    <property type="project" value="UniProtKB-UniRule"/>
</dbReference>
<dbReference type="InterPro" id="IPR003593">
    <property type="entry name" value="AAA+_ATPase"/>
</dbReference>
<dbReference type="SMART" id="SM00382">
    <property type="entry name" value="AAA"/>
    <property type="match status" value="1"/>
</dbReference>
<comment type="caution">
    <text evidence="8">Lacks conserved residue(s) required for the propagation of feature annotation.</text>
</comment>
<keyword evidence="4 8" id="KW-0547">Nucleotide-binding</keyword>
<proteinExistence type="inferred from homology"/>
<feature type="binding site" evidence="8">
    <location>
        <position position="175"/>
    </location>
    <ligand>
        <name>ATP</name>
        <dbReference type="ChEBI" id="CHEBI:30616"/>
    </ligand>
</feature>
<dbReference type="InterPro" id="IPR013159">
    <property type="entry name" value="DnaA_C"/>
</dbReference>
<comment type="function">
    <text evidence="8 10">Plays an essential role in the initiation and regulation of chromosomal replication. ATP-DnaA binds to the origin of replication (oriC) to initiate formation of the DNA replication initiation complex once per cell cycle. Binds the DnaA box (a 9 base pair repeat at the origin) and separates the double-stranded (ds)DNA. Forms a right-handed helical filament on oriC DNA; dsDNA binds to the exterior of the filament while single-stranded (ss)DNA is stabiized in the filament's interior. The ATP-DnaA-oriC complex binds and stabilizes one strand of the AT-rich DNA unwinding element (DUE), permitting loading of DNA polymerase. After initiation quickly degrades to an ADP-DnaA complex that is not apt for DNA replication. Binds acidic phospholipids.</text>
</comment>
<dbReference type="GO" id="GO:0003688">
    <property type="term" value="F:DNA replication origin binding"/>
    <property type="evidence" value="ECO:0007669"/>
    <property type="project" value="UniProtKB-UniRule"/>
</dbReference>
<dbReference type="Proteomes" id="UP000384372">
    <property type="component" value="Unassembled WGS sequence"/>
</dbReference>
<dbReference type="InterPro" id="IPR024633">
    <property type="entry name" value="DnaA_N_dom"/>
</dbReference>
<dbReference type="InterPro" id="IPR027417">
    <property type="entry name" value="P-loop_NTPase"/>
</dbReference>
<dbReference type="NCBIfam" id="TIGR00362">
    <property type="entry name" value="DnaA"/>
    <property type="match status" value="1"/>
</dbReference>
<dbReference type="InterPro" id="IPR018312">
    <property type="entry name" value="Chromosome_initiator_DnaA_CS"/>
</dbReference>
<comment type="similarity">
    <text evidence="1 8 11">Belongs to the DnaA family.</text>
</comment>
<evidence type="ECO:0000256" key="10">
    <source>
        <dbReference type="RuleBase" id="RU000577"/>
    </source>
</evidence>
<organism evidence="14 15">
    <name type="scientific">Segatella copri</name>
    <dbReference type="NCBI Taxonomy" id="165179"/>
    <lineage>
        <taxon>Bacteria</taxon>
        <taxon>Pseudomonadati</taxon>
        <taxon>Bacteroidota</taxon>
        <taxon>Bacteroidia</taxon>
        <taxon>Bacteroidales</taxon>
        <taxon>Prevotellaceae</taxon>
        <taxon>Segatella</taxon>
    </lineage>
</organism>
<dbReference type="EMBL" id="VZAD01000099">
    <property type="protein sequence ID" value="MQP12820.1"/>
    <property type="molecule type" value="Genomic_DNA"/>
</dbReference>
<dbReference type="InterPro" id="IPR010921">
    <property type="entry name" value="Trp_repressor/repl_initiator"/>
</dbReference>
<dbReference type="FunFam" id="3.40.50.300:FF:000668">
    <property type="entry name" value="Chromosomal replication initiator protein DnaA"/>
    <property type="match status" value="1"/>
</dbReference>
<keyword evidence="5 8" id="KW-0067">ATP-binding</keyword>
<dbReference type="PANTHER" id="PTHR30050:SF2">
    <property type="entry name" value="CHROMOSOMAL REPLICATION INITIATOR PROTEIN DNAA"/>
    <property type="match status" value="1"/>
</dbReference>
<dbReference type="CDD" id="cd06571">
    <property type="entry name" value="Bac_DnaA_C"/>
    <property type="match status" value="1"/>
</dbReference>
<feature type="region of interest" description="Domain IV, binds dsDNA" evidence="8">
    <location>
        <begin position="344"/>
        <end position="467"/>
    </location>
</feature>
<dbReference type="Pfam" id="PF11638">
    <property type="entry name" value="DnaA_N"/>
    <property type="match status" value="1"/>
</dbReference>
<dbReference type="GO" id="GO:0006275">
    <property type="term" value="P:regulation of DNA replication"/>
    <property type="evidence" value="ECO:0007669"/>
    <property type="project" value="UniProtKB-UniRule"/>
</dbReference>
<evidence type="ECO:0000256" key="6">
    <source>
        <dbReference type="ARBA" id="ARBA00023121"/>
    </source>
</evidence>
<protein>
    <recommendedName>
        <fullName evidence="8 9">Chromosomal replication initiator protein DnaA</fullName>
    </recommendedName>
</protein>
<dbReference type="InterPro" id="IPR001957">
    <property type="entry name" value="Chromosome_initiator_DnaA"/>
</dbReference>
<dbReference type="RefSeq" id="WP_158464382.1">
    <property type="nucleotide sequence ID" value="NZ_VZAD01000099.1"/>
</dbReference>